<dbReference type="OrthoDB" id="4350442at2"/>
<dbReference type="Proteomes" id="UP000190797">
    <property type="component" value="Chromosome"/>
</dbReference>
<dbReference type="InterPro" id="IPR006448">
    <property type="entry name" value="Phage_term_ssu_P27"/>
</dbReference>
<dbReference type="RefSeq" id="WP_080043939.1">
    <property type="nucleotide sequence ID" value="NZ_CP017717.1"/>
</dbReference>
<dbReference type="AlphaFoldDB" id="A0A1V0ABP8"/>
<dbReference type="KEGG" id="noa:BKM31_44715"/>
<protein>
    <recommendedName>
        <fullName evidence="3">Terminase</fullName>
    </recommendedName>
</protein>
<accession>A0A1V0ABP8</accession>
<name>A0A1V0ABP8_9ACTN</name>
<keyword evidence="2" id="KW-1185">Reference proteome</keyword>
<proteinExistence type="predicted"/>
<dbReference type="Pfam" id="PF05119">
    <property type="entry name" value="Terminase_4"/>
    <property type="match status" value="1"/>
</dbReference>
<evidence type="ECO:0008006" key="3">
    <source>
        <dbReference type="Google" id="ProtNLM"/>
    </source>
</evidence>
<evidence type="ECO:0000313" key="1">
    <source>
        <dbReference type="EMBL" id="AQZ67627.1"/>
    </source>
</evidence>
<organism evidence="1 2">
    <name type="scientific">[Actinomadura] parvosata subsp. kistnae</name>
    <dbReference type="NCBI Taxonomy" id="1909395"/>
    <lineage>
        <taxon>Bacteria</taxon>
        <taxon>Bacillati</taxon>
        <taxon>Actinomycetota</taxon>
        <taxon>Actinomycetes</taxon>
        <taxon>Streptosporangiales</taxon>
        <taxon>Streptosporangiaceae</taxon>
        <taxon>Nonomuraea</taxon>
    </lineage>
</organism>
<reference evidence="2" key="1">
    <citation type="journal article" date="2017" name="Med. Chem. Commun.">
        <title>Nonomuraea sp. ATCC 55076 harbours the largest actinomycete chromosome to date and the kistamicin biosynthetic gene cluster.</title>
        <authorList>
            <person name="Nazari B."/>
            <person name="Forneris C.C."/>
            <person name="Gibson M.I."/>
            <person name="Moon K."/>
            <person name="Schramma K.R."/>
            <person name="Seyedsayamdost M.R."/>
        </authorList>
    </citation>
    <scope>NUCLEOTIDE SEQUENCE [LARGE SCALE GENOMIC DNA]</scope>
    <source>
        <strain evidence="2">ATCC 55076</strain>
    </source>
</reference>
<sequence>MPRAKKTAGTAVDKRNGQQVLGVVAGLKVEKFAAPRGLSKPAKVAWDDFWEDRPAHLVTPAAKVVLLRWIDALDRYLRTIAEADQNPLVTGSQGQEVINPLYKVAEQAMSTVRDCEKQLGIGGLNAASLGLAAISEQRSLAQMNARYSEPGDVEEDDEPDPRMRIVRGVVDEP</sequence>
<gene>
    <name evidence="1" type="ORF">BKM31_44715</name>
</gene>
<evidence type="ECO:0000313" key="2">
    <source>
        <dbReference type="Proteomes" id="UP000190797"/>
    </source>
</evidence>
<dbReference type="EMBL" id="CP017717">
    <property type="protein sequence ID" value="AQZ67627.1"/>
    <property type="molecule type" value="Genomic_DNA"/>
</dbReference>